<dbReference type="InterPro" id="IPR050856">
    <property type="entry name" value="Biotin_carboxylase_complex"/>
</dbReference>
<dbReference type="Pfam" id="PF02786">
    <property type="entry name" value="CPSase_L_D2"/>
    <property type="match status" value="1"/>
</dbReference>
<dbReference type="InterPro" id="IPR005481">
    <property type="entry name" value="BC-like_N"/>
</dbReference>
<feature type="domain" description="Lipoyl-binding" evidence="10">
    <location>
        <begin position="663"/>
        <end position="739"/>
    </location>
</feature>
<evidence type="ECO:0000256" key="1">
    <source>
        <dbReference type="ARBA" id="ARBA00001953"/>
    </source>
</evidence>
<keyword evidence="8" id="KW-0092">Biotin</keyword>
<dbReference type="PROSITE" id="PS50975">
    <property type="entry name" value="ATP_GRASP"/>
    <property type="match status" value="1"/>
</dbReference>
<dbReference type="InterPro" id="IPR000089">
    <property type="entry name" value="Biotin_lipoyl"/>
</dbReference>
<dbReference type="InterPro" id="IPR011764">
    <property type="entry name" value="Biotin_carboxylation_dom"/>
</dbReference>
<evidence type="ECO:0000259" key="12">
    <source>
        <dbReference type="PROSITE" id="PS50979"/>
    </source>
</evidence>
<feature type="domain" description="ATP-grasp" evidence="11">
    <location>
        <begin position="189"/>
        <end position="387"/>
    </location>
</feature>
<dbReference type="PROSITE" id="PS50968">
    <property type="entry name" value="BIOTINYL_LIPOYL"/>
    <property type="match status" value="1"/>
</dbReference>
<organism evidence="13 14">
    <name type="scientific">Coleophoma crateriformis</name>
    <dbReference type="NCBI Taxonomy" id="565419"/>
    <lineage>
        <taxon>Eukaryota</taxon>
        <taxon>Fungi</taxon>
        <taxon>Dikarya</taxon>
        <taxon>Ascomycota</taxon>
        <taxon>Pezizomycotina</taxon>
        <taxon>Leotiomycetes</taxon>
        <taxon>Helotiales</taxon>
        <taxon>Dermateaceae</taxon>
        <taxon>Coleophoma</taxon>
    </lineage>
</organism>
<keyword evidence="4 9" id="KW-0547">Nucleotide-binding</keyword>
<dbReference type="PROSITE" id="PS50979">
    <property type="entry name" value="BC"/>
    <property type="match status" value="1"/>
</dbReference>
<evidence type="ECO:0000256" key="8">
    <source>
        <dbReference type="ARBA" id="ARBA00023267"/>
    </source>
</evidence>
<dbReference type="PROSITE" id="PS00867">
    <property type="entry name" value="CPSASE_2"/>
    <property type="match status" value="1"/>
</dbReference>
<keyword evidence="5 9" id="KW-0067">ATP-binding</keyword>
<dbReference type="FunFam" id="3.30.470.20:FF:000028">
    <property type="entry name" value="Methylcrotonoyl-CoA carboxylase subunit alpha, mitochondrial"/>
    <property type="match status" value="1"/>
</dbReference>
<comment type="cofactor">
    <cofactor evidence="1">
        <name>biotin</name>
        <dbReference type="ChEBI" id="CHEBI:57586"/>
    </cofactor>
</comment>
<evidence type="ECO:0000256" key="6">
    <source>
        <dbReference type="ARBA" id="ARBA00022946"/>
    </source>
</evidence>
<name>A0A3D8QZ02_9HELO</name>
<dbReference type="CDD" id="cd06850">
    <property type="entry name" value="biotinyl_domain"/>
    <property type="match status" value="1"/>
</dbReference>
<dbReference type="SUPFAM" id="SSF51230">
    <property type="entry name" value="Single hybrid motif"/>
    <property type="match status" value="1"/>
</dbReference>
<sequence>MDRKRESSNNLKLAIVVLSHSKTNPEHNHLSLPALHAFPMIPATKTRALARAIFASHHRPLSTNPTSIFTSTPITSVLIANRGEIALRVGRTASALGVRCTTIYTDPDAQSQHALSSPFAVNLGTANAYLDGERIISVAKEQGCEALHPGYGFLSENSTFAKRCVEEGIVFIGPPWKAIEAMGNKSRSKEIMIEAGVPCIPGYHGLNQDPDHLLQEARKVGFPVLIKAVRGGGGKGMRIAMHEREFLGMLESAKSEGRNSFGDDEMLVEKYITTPRHIEVQIFADRYGNAVALGERDCSLQRRHQKILEEAPAPNLAEEIRQDLWEKARAAALAVGYEGAGTVEFIFDNNTNEFFFMEMNTRLQVEHPVTEAITGEDLVSWQFKIAAGEPLPLTQDTIAQRISERGWAIEARIYAENPSQNFMPDSGKLIHLRTPRISDSIRIDAGFIKGDTVSSAYDGMIAKLIVSGPTREVTIRKLYAALQDYEVVGLSTNIEFLKKICKSPAFIKGDVETGYIQKFGNELFTPEPVAPEVFAQAALGLLAKELSTKSLDIGYGPHGQSIGFSPSSQRRFSFLTSSSEKTPTEVMVDQNSPKLFTVTVRGPGIEETYPNIATSFSSSLISSYFPHTRIETTVITDGDKVTLFQHGKQSQLTLTTPSWFEKALGLKDAANSVLAPMPCKILRNEVKEGDQVEKDQALVVIESMKMETIIRSPQCGIVSKLVHKEGDICKAGTVLVLFEENEQD</sequence>
<keyword evidence="14" id="KW-1185">Reference proteome</keyword>
<evidence type="ECO:0000259" key="10">
    <source>
        <dbReference type="PROSITE" id="PS50968"/>
    </source>
</evidence>
<evidence type="ECO:0000256" key="9">
    <source>
        <dbReference type="PROSITE-ProRule" id="PRU00409"/>
    </source>
</evidence>
<dbReference type="FunFam" id="3.30.1490.20:FF:000003">
    <property type="entry name" value="acetyl-CoA carboxylase isoform X1"/>
    <property type="match status" value="1"/>
</dbReference>
<dbReference type="InterPro" id="IPR005482">
    <property type="entry name" value="Biotin_COase_C"/>
</dbReference>
<dbReference type="InterPro" id="IPR011054">
    <property type="entry name" value="Rudment_hybrid_motif"/>
</dbReference>
<dbReference type="OrthoDB" id="196847at2759"/>
<evidence type="ECO:0000256" key="2">
    <source>
        <dbReference type="ARBA" id="ARBA00004305"/>
    </source>
</evidence>
<dbReference type="InterPro" id="IPR011761">
    <property type="entry name" value="ATP-grasp"/>
</dbReference>
<accession>A0A3D8QZ02</accession>
<dbReference type="InterPro" id="IPR016185">
    <property type="entry name" value="PreATP-grasp_dom_sf"/>
</dbReference>
<dbReference type="InterPro" id="IPR005479">
    <property type="entry name" value="CPAse_ATP-bd"/>
</dbReference>
<dbReference type="GO" id="GO:0005759">
    <property type="term" value="C:mitochondrial matrix"/>
    <property type="evidence" value="ECO:0007669"/>
    <property type="project" value="UniProtKB-SubCell"/>
</dbReference>
<dbReference type="Gene3D" id="3.30.470.20">
    <property type="entry name" value="ATP-grasp fold, B domain"/>
    <property type="match status" value="1"/>
</dbReference>
<dbReference type="InterPro" id="IPR011053">
    <property type="entry name" value="Single_hybrid_motif"/>
</dbReference>
<comment type="subcellular location">
    <subcellularLocation>
        <location evidence="2">Mitochondrion matrix</location>
    </subcellularLocation>
</comment>
<dbReference type="SUPFAM" id="SSF51246">
    <property type="entry name" value="Rudiment single hybrid motif"/>
    <property type="match status" value="1"/>
</dbReference>
<dbReference type="GO" id="GO:0046872">
    <property type="term" value="F:metal ion binding"/>
    <property type="evidence" value="ECO:0007669"/>
    <property type="project" value="InterPro"/>
</dbReference>
<dbReference type="GO" id="GO:0004485">
    <property type="term" value="F:methylcrotonoyl-CoA carboxylase activity"/>
    <property type="evidence" value="ECO:0007669"/>
    <property type="project" value="TreeGrafter"/>
</dbReference>
<evidence type="ECO:0000313" key="13">
    <source>
        <dbReference type="EMBL" id="RDW66891.1"/>
    </source>
</evidence>
<keyword evidence="7" id="KW-0496">Mitochondrion</keyword>
<keyword evidence="3" id="KW-0436">Ligase</keyword>
<protein>
    <submittedName>
        <fullName evidence="13">Uncharacterized protein</fullName>
    </submittedName>
</protein>
<dbReference type="AlphaFoldDB" id="A0A3D8QZ02"/>
<reference evidence="13 14" key="1">
    <citation type="journal article" date="2018" name="IMA Fungus">
        <title>IMA Genome-F 9: Draft genome sequence of Annulohypoxylon stygium, Aspergillus mulundensis, Berkeleyomyces basicola (syn. Thielaviopsis basicola), Ceratocystis smalleyi, two Cercospora beticola strains, Coleophoma cylindrospora, Fusarium fracticaudum, Phialophora cf. hyalina, and Morchella septimelata.</title>
        <authorList>
            <person name="Wingfield B.D."/>
            <person name="Bills G.F."/>
            <person name="Dong Y."/>
            <person name="Huang W."/>
            <person name="Nel W.J."/>
            <person name="Swalarsk-Parry B.S."/>
            <person name="Vaghefi N."/>
            <person name="Wilken P.M."/>
            <person name="An Z."/>
            <person name="de Beer Z.W."/>
            <person name="De Vos L."/>
            <person name="Chen L."/>
            <person name="Duong T.A."/>
            <person name="Gao Y."/>
            <person name="Hammerbacher A."/>
            <person name="Kikkert J.R."/>
            <person name="Li Y."/>
            <person name="Li H."/>
            <person name="Li K."/>
            <person name="Li Q."/>
            <person name="Liu X."/>
            <person name="Ma X."/>
            <person name="Naidoo K."/>
            <person name="Pethybridge S.J."/>
            <person name="Sun J."/>
            <person name="Steenkamp E.T."/>
            <person name="van der Nest M.A."/>
            <person name="van Wyk S."/>
            <person name="Wingfield M.J."/>
            <person name="Xiong C."/>
            <person name="Yue Q."/>
            <person name="Zhang X."/>
        </authorList>
    </citation>
    <scope>NUCLEOTIDE SEQUENCE [LARGE SCALE GENOMIC DNA]</scope>
    <source>
        <strain evidence="13 14">BP5796</strain>
    </source>
</reference>
<proteinExistence type="predicted"/>
<dbReference type="EMBL" id="PDLN01000014">
    <property type="protein sequence ID" value="RDW66891.1"/>
    <property type="molecule type" value="Genomic_DNA"/>
</dbReference>
<gene>
    <name evidence="13" type="ORF">BP5796_09640</name>
</gene>
<dbReference type="Gene3D" id="2.40.50.100">
    <property type="match status" value="1"/>
</dbReference>
<dbReference type="Pfam" id="PF00364">
    <property type="entry name" value="Biotin_lipoyl"/>
    <property type="match status" value="1"/>
</dbReference>
<dbReference type="PANTHER" id="PTHR18866:SF33">
    <property type="entry name" value="METHYLCROTONOYL-COA CARBOXYLASE SUBUNIT ALPHA, MITOCHONDRIAL-RELATED"/>
    <property type="match status" value="1"/>
</dbReference>
<dbReference type="GO" id="GO:0005524">
    <property type="term" value="F:ATP binding"/>
    <property type="evidence" value="ECO:0007669"/>
    <property type="project" value="UniProtKB-UniRule"/>
</dbReference>
<dbReference type="Proteomes" id="UP000256328">
    <property type="component" value="Unassembled WGS sequence"/>
</dbReference>
<evidence type="ECO:0000256" key="4">
    <source>
        <dbReference type="ARBA" id="ARBA00022741"/>
    </source>
</evidence>
<dbReference type="Pfam" id="PF02785">
    <property type="entry name" value="Biotin_carb_C"/>
    <property type="match status" value="1"/>
</dbReference>
<dbReference type="PANTHER" id="PTHR18866">
    <property type="entry name" value="CARBOXYLASE:PYRUVATE/ACETYL-COA/PROPIONYL-COA CARBOXYLASE"/>
    <property type="match status" value="1"/>
</dbReference>
<dbReference type="Pfam" id="PF00289">
    <property type="entry name" value="Biotin_carb_N"/>
    <property type="match status" value="1"/>
</dbReference>
<dbReference type="SUPFAM" id="SSF52440">
    <property type="entry name" value="PreATP-grasp domain"/>
    <property type="match status" value="1"/>
</dbReference>
<comment type="caution">
    <text evidence="13">The sequence shown here is derived from an EMBL/GenBank/DDBJ whole genome shotgun (WGS) entry which is preliminary data.</text>
</comment>
<evidence type="ECO:0000259" key="11">
    <source>
        <dbReference type="PROSITE" id="PS50975"/>
    </source>
</evidence>
<keyword evidence="6" id="KW-0809">Transit peptide</keyword>
<feature type="domain" description="Biotin carboxylation" evidence="12">
    <location>
        <begin position="73"/>
        <end position="521"/>
    </location>
</feature>
<evidence type="ECO:0000256" key="5">
    <source>
        <dbReference type="ARBA" id="ARBA00022840"/>
    </source>
</evidence>
<evidence type="ECO:0000256" key="3">
    <source>
        <dbReference type="ARBA" id="ARBA00022598"/>
    </source>
</evidence>
<evidence type="ECO:0000313" key="14">
    <source>
        <dbReference type="Proteomes" id="UP000256328"/>
    </source>
</evidence>
<dbReference type="SMART" id="SM00878">
    <property type="entry name" value="Biotin_carb_C"/>
    <property type="match status" value="1"/>
</dbReference>
<dbReference type="FunFam" id="2.40.50.100:FF:000003">
    <property type="entry name" value="Acetyl-CoA carboxylase biotin carboxyl carrier protein"/>
    <property type="match status" value="1"/>
</dbReference>
<dbReference type="SUPFAM" id="SSF56059">
    <property type="entry name" value="Glutathione synthetase ATP-binding domain-like"/>
    <property type="match status" value="1"/>
</dbReference>
<evidence type="ECO:0000256" key="7">
    <source>
        <dbReference type="ARBA" id="ARBA00023128"/>
    </source>
</evidence>